<feature type="region of interest" description="Disordered" evidence="1">
    <location>
        <begin position="691"/>
        <end position="730"/>
    </location>
</feature>
<dbReference type="EMBL" id="LR796685">
    <property type="protein sequence ID" value="CAB4159320.1"/>
    <property type="molecule type" value="Genomic_DNA"/>
</dbReference>
<dbReference type="EMBL" id="LR798327">
    <property type="protein sequence ID" value="CAB5223737.1"/>
    <property type="molecule type" value="Genomic_DNA"/>
</dbReference>
<evidence type="ECO:0000313" key="2">
    <source>
        <dbReference type="EMBL" id="CAB4159320.1"/>
    </source>
</evidence>
<proteinExistence type="predicted"/>
<evidence type="ECO:0000256" key="1">
    <source>
        <dbReference type="SAM" id="MobiDB-lite"/>
    </source>
</evidence>
<organism evidence="3">
    <name type="scientific">uncultured Caudovirales phage</name>
    <dbReference type="NCBI Taxonomy" id="2100421"/>
    <lineage>
        <taxon>Viruses</taxon>
        <taxon>Duplodnaviria</taxon>
        <taxon>Heunggongvirae</taxon>
        <taxon>Uroviricota</taxon>
        <taxon>Caudoviricetes</taxon>
        <taxon>Peduoviridae</taxon>
        <taxon>Maltschvirus</taxon>
        <taxon>Maltschvirus maltsch</taxon>
    </lineage>
</organism>
<reference evidence="3" key="1">
    <citation type="submission" date="2020-05" db="EMBL/GenBank/DDBJ databases">
        <authorList>
            <person name="Chiriac C."/>
            <person name="Salcher M."/>
            <person name="Ghai R."/>
            <person name="Kavagutti S V."/>
        </authorList>
    </citation>
    <scope>NUCLEOTIDE SEQUENCE</scope>
</reference>
<protein>
    <submittedName>
        <fullName evidence="3">Uncharacterized protein</fullName>
    </submittedName>
</protein>
<gene>
    <name evidence="2" type="ORF">UFOVP705_75</name>
    <name evidence="3" type="ORF">UFOVP736_6</name>
</gene>
<sequence>MVFRLFSSVDHYAMVMATEIDERKKAKAAELKRTKRAARVNNAIVGAAAGSFLGGQVHGGASGYKGARVGALVGGLYGALSNPKRRAEIEKLQTASFSTPASRVIDFSSMTERADRAEKRDQLRTGAALAAGAAGTGAGVYGALAARRAAKQAAAFTPKAVVAEAGQQAAAAVKGRVKKVAKEYFPTFTKAGKKVAEVLKRKVHLTPARKVFFFGNSEQLKDVDRRTYADPLKVAAGMQKGYFKQDTEGRPIKVDVPVMHAQVVNAAMRKAAKVSKWSGRAGGLAKDATAVVRGKPREKDASGRSKKREWEKSWFKEGARRVAIAGGILGGAKVLKSSPKLRRKVGKGADWVKRKVNQVKPDSYGFSGRYQTPAMKMLAAKFRLATGGDMLWKSSAASISPGDFLKKAAPFGKAGPHMPAVEKYRKMIQAGEKIDMPQLWVKRARKSAGEHPGNFTVTGHDGRHRMVAAKMEGVKKVPVEVYAYGEPRHPKRSKALKKSLKKPAYFQPEKEFSTPASRLYQFSEKRFKKEVVNPETGKVNTVRYGQAGKASDGKDRIRPGTEKGDAYCARSAKIPGDWKNDPNSPNALSRKKWKCVGSVSKRSFSTPASRLYQFDWAAKAEGWDVRDPRGRSARVFAPGAGKRDRREKRWHEKAENERKLWKTAVVAAGIAGLAGGRLLKGKGKVAVKAAGKTAGATVPPAAPGGGYYRNGADGRSTRPMKPPTDKVDRN</sequence>
<name>A0A6J7X0T6_9CAUD</name>
<accession>A0A6J7X0T6</accession>
<evidence type="ECO:0000313" key="3">
    <source>
        <dbReference type="EMBL" id="CAB5223737.1"/>
    </source>
</evidence>